<gene>
    <name evidence="2" type="ORF">M440DRAFT_1173651</name>
</gene>
<reference evidence="2 3" key="1">
    <citation type="submission" date="2016-07" db="EMBL/GenBank/DDBJ databases">
        <title>Multiple horizontal gene transfer events from other fungi enriched the ability of initially mycotrophic Trichoderma (Ascomycota) to feed on dead plant biomass.</title>
        <authorList>
            <consortium name="DOE Joint Genome Institute"/>
            <person name="Aerts A."/>
            <person name="Atanasova L."/>
            <person name="Chenthamara K."/>
            <person name="Zhang J."/>
            <person name="Grujic M."/>
            <person name="Henrissat B."/>
            <person name="Kuo A."/>
            <person name="Salamov A."/>
            <person name="Lipzen A."/>
            <person name="Labutti K."/>
            <person name="Barry K."/>
            <person name="Miao Y."/>
            <person name="Rahimi M.J."/>
            <person name="Shen Q."/>
            <person name="Grigoriev I.V."/>
            <person name="Kubicek C.P."/>
            <person name="Druzhinina I.S."/>
        </authorList>
    </citation>
    <scope>NUCLEOTIDE SEQUENCE [LARGE SCALE GENOMIC DNA]</scope>
    <source>
        <strain evidence="2 3">ATCC 18648</strain>
    </source>
</reference>
<keyword evidence="3" id="KW-1185">Reference proteome</keyword>
<evidence type="ECO:0000256" key="1">
    <source>
        <dbReference type="SAM" id="MobiDB-lite"/>
    </source>
</evidence>
<protein>
    <submittedName>
        <fullName evidence="2">Uncharacterized protein</fullName>
    </submittedName>
</protein>
<dbReference type="AlphaFoldDB" id="A0A2T4CDH7"/>
<feature type="region of interest" description="Disordered" evidence="1">
    <location>
        <begin position="19"/>
        <end position="49"/>
    </location>
</feature>
<sequence>MPPSRKVYIPSFGQLAQSQEATTSISIATDTSPSTSQSNEPRDQRHIESHRSQSFLQLWRCTGTGHQEAIASDELPNMLQPCIQATVNTIDAARTQQPVQLETSSQGESLCMSGGSTCRPRALSSAPRHGQSLERPVLSLIHGLPKTRPFLEIRNTACSIGRGNRETSSMSCAIFENIHL</sequence>
<evidence type="ECO:0000313" key="3">
    <source>
        <dbReference type="Proteomes" id="UP000240760"/>
    </source>
</evidence>
<feature type="compositionally biased region" description="Low complexity" evidence="1">
    <location>
        <begin position="21"/>
        <end position="36"/>
    </location>
</feature>
<dbReference type="EMBL" id="KZ679128">
    <property type="protein sequence ID" value="PTB79596.1"/>
    <property type="molecule type" value="Genomic_DNA"/>
</dbReference>
<evidence type="ECO:0000313" key="2">
    <source>
        <dbReference type="EMBL" id="PTB79596.1"/>
    </source>
</evidence>
<organism evidence="2 3">
    <name type="scientific">Trichoderma longibrachiatum ATCC 18648</name>
    <dbReference type="NCBI Taxonomy" id="983965"/>
    <lineage>
        <taxon>Eukaryota</taxon>
        <taxon>Fungi</taxon>
        <taxon>Dikarya</taxon>
        <taxon>Ascomycota</taxon>
        <taxon>Pezizomycotina</taxon>
        <taxon>Sordariomycetes</taxon>
        <taxon>Hypocreomycetidae</taxon>
        <taxon>Hypocreales</taxon>
        <taxon>Hypocreaceae</taxon>
        <taxon>Trichoderma</taxon>
    </lineage>
</organism>
<dbReference type="OrthoDB" id="10594334at2759"/>
<name>A0A2T4CDH7_TRILO</name>
<feature type="compositionally biased region" description="Basic and acidic residues" evidence="1">
    <location>
        <begin position="40"/>
        <end position="49"/>
    </location>
</feature>
<proteinExistence type="predicted"/>
<dbReference type="Proteomes" id="UP000240760">
    <property type="component" value="Unassembled WGS sequence"/>
</dbReference>
<accession>A0A2T4CDH7</accession>
<feature type="region of interest" description="Disordered" evidence="1">
    <location>
        <begin position="101"/>
        <end position="130"/>
    </location>
</feature>